<evidence type="ECO:0000256" key="2">
    <source>
        <dbReference type="ARBA" id="ARBA00007798"/>
    </source>
</evidence>
<keyword evidence="6" id="KW-0010">Activator</keyword>
<feature type="domain" description="Transcription elongation factor Eaf N-terminal" evidence="12">
    <location>
        <begin position="22"/>
        <end position="122"/>
    </location>
</feature>
<feature type="compositionally biased region" description="Polar residues" evidence="10">
    <location>
        <begin position="178"/>
        <end position="191"/>
    </location>
</feature>
<dbReference type="AlphaFoldDB" id="A0A1D2NKV7"/>
<evidence type="ECO:0000256" key="1">
    <source>
        <dbReference type="ARBA" id="ARBA00004123"/>
    </source>
</evidence>
<protein>
    <recommendedName>
        <fullName evidence="3">Ell-associated factor Eaf</fullName>
    </recommendedName>
</protein>
<dbReference type="GO" id="GO:0003711">
    <property type="term" value="F:transcription elongation factor activity"/>
    <property type="evidence" value="ECO:0007669"/>
    <property type="project" value="TreeGrafter"/>
</dbReference>
<dbReference type="OMA" id="VATIWRM"/>
<keyword evidence="5" id="KW-0805">Transcription regulation</keyword>
<comment type="similarity">
    <text evidence="2">Belongs to the EAF family.</text>
</comment>
<evidence type="ECO:0000256" key="5">
    <source>
        <dbReference type="ARBA" id="ARBA00023015"/>
    </source>
</evidence>
<feature type="compositionally biased region" description="Low complexity" evidence="10">
    <location>
        <begin position="245"/>
        <end position="263"/>
    </location>
</feature>
<comment type="function">
    <text evidence="9">Promotes transcriptional elongation by Su(Tpl)/ELL. Essential for development.</text>
</comment>
<evidence type="ECO:0000313" key="13">
    <source>
        <dbReference type="EMBL" id="ODN05918.1"/>
    </source>
</evidence>
<dbReference type="STRING" id="48709.A0A1D2NKV7"/>
<evidence type="ECO:0000256" key="4">
    <source>
        <dbReference type="ARBA" id="ARBA00022553"/>
    </source>
</evidence>
<evidence type="ECO:0000256" key="8">
    <source>
        <dbReference type="ARBA" id="ARBA00023242"/>
    </source>
</evidence>
<evidence type="ECO:0000256" key="6">
    <source>
        <dbReference type="ARBA" id="ARBA00023159"/>
    </source>
</evidence>
<keyword evidence="11" id="KW-1133">Transmembrane helix</keyword>
<reference evidence="13 14" key="1">
    <citation type="journal article" date="2016" name="Genome Biol. Evol.">
        <title>Gene Family Evolution Reflects Adaptation to Soil Environmental Stressors in the Genome of the Collembolan Orchesella cincta.</title>
        <authorList>
            <person name="Faddeeva-Vakhrusheva A."/>
            <person name="Derks M.F."/>
            <person name="Anvar S.Y."/>
            <person name="Agamennone V."/>
            <person name="Suring W."/>
            <person name="Smit S."/>
            <person name="van Straalen N.M."/>
            <person name="Roelofs D."/>
        </authorList>
    </citation>
    <scope>NUCLEOTIDE SEQUENCE [LARGE SCALE GENOMIC DNA]</scope>
    <source>
        <tissue evidence="13">Mixed pool</tissue>
    </source>
</reference>
<keyword evidence="11" id="KW-0472">Membrane</keyword>
<evidence type="ECO:0000256" key="10">
    <source>
        <dbReference type="SAM" id="MobiDB-lite"/>
    </source>
</evidence>
<dbReference type="PANTHER" id="PTHR15970">
    <property type="entry name" value="ELL-ASSOCIATED FACTOR EAF"/>
    <property type="match status" value="1"/>
</dbReference>
<evidence type="ECO:0000256" key="7">
    <source>
        <dbReference type="ARBA" id="ARBA00023163"/>
    </source>
</evidence>
<evidence type="ECO:0000259" key="12">
    <source>
        <dbReference type="Pfam" id="PF09816"/>
    </source>
</evidence>
<dbReference type="GO" id="GO:0006368">
    <property type="term" value="P:transcription elongation by RNA polymerase II"/>
    <property type="evidence" value="ECO:0007669"/>
    <property type="project" value="InterPro"/>
</dbReference>
<evidence type="ECO:0000256" key="9">
    <source>
        <dbReference type="ARBA" id="ARBA00025617"/>
    </source>
</evidence>
<keyword evidence="11" id="KW-0812">Transmembrane</keyword>
<keyword evidence="4" id="KW-0597">Phosphoprotein</keyword>
<dbReference type="GO" id="GO:0032783">
    <property type="term" value="C:super elongation complex"/>
    <property type="evidence" value="ECO:0007669"/>
    <property type="project" value="InterPro"/>
</dbReference>
<feature type="compositionally biased region" description="Pro residues" evidence="10">
    <location>
        <begin position="228"/>
        <end position="237"/>
    </location>
</feature>
<organism evidence="13 14">
    <name type="scientific">Orchesella cincta</name>
    <name type="common">Springtail</name>
    <name type="synonym">Podura cincta</name>
    <dbReference type="NCBI Taxonomy" id="48709"/>
    <lineage>
        <taxon>Eukaryota</taxon>
        <taxon>Metazoa</taxon>
        <taxon>Ecdysozoa</taxon>
        <taxon>Arthropoda</taxon>
        <taxon>Hexapoda</taxon>
        <taxon>Collembola</taxon>
        <taxon>Entomobryomorpha</taxon>
        <taxon>Entomobryoidea</taxon>
        <taxon>Orchesellidae</taxon>
        <taxon>Orchesellinae</taxon>
        <taxon>Orchesella</taxon>
    </lineage>
</organism>
<keyword evidence="7" id="KW-0804">Transcription</keyword>
<gene>
    <name evidence="13" type="ORF">Ocin01_00734</name>
</gene>
<comment type="caution">
    <text evidence="13">The sequence shown here is derived from an EMBL/GenBank/DDBJ whole genome shotgun (WGS) entry which is preliminary data.</text>
</comment>
<feature type="compositionally biased region" description="Basic residues" evidence="10">
    <location>
        <begin position="281"/>
        <end position="293"/>
    </location>
</feature>
<feature type="region of interest" description="Disordered" evidence="10">
    <location>
        <begin position="121"/>
        <end position="293"/>
    </location>
</feature>
<comment type="subcellular location">
    <subcellularLocation>
        <location evidence="1">Nucleus</location>
    </subcellularLocation>
</comment>
<keyword evidence="14" id="KW-1185">Reference proteome</keyword>
<dbReference type="OrthoDB" id="125903at2759"/>
<feature type="compositionally biased region" description="Basic and acidic residues" evidence="10">
    <location>
        <begin position="158"/>
        <end position="173"/>
    </location>
</feature>
<name>A0A1D2NKV7_ORCCI</name>
<accession>A0A1D2NKV7</accession>
<dbReference type="PANTHER" id="PTHR15970:SF2">
    <property type="entry name" value="ELL-ASSOCIATED FACTOR EAF"/>
    <property type="match status" value="1"/>
</dbReference>
<proteinExistence type="inferred from homology"/>
<evidence type="ECO:0000256" key="11">
    <source>
        <dbReference type="SAM" id="Phobius"/>
    </source>
</evidence>
<dbReference type="Pfam" id="PF09816">
    <property type="entry name" value="EAF"/>
    <property type="match status" value="1"/>
</dbReference>
<dbReference type="InterPro" id="IPR019194">
    <property type="entry name" value="Tscrpt_elong_fac_Eaf_N"/>
</dbReference>
<keyword evidence="8" id="KW-0539">Nucleus</keyword>
<dbReference type="InterPro" id="IPR027093">
    <property type="entry name" value="EAF_fam"/>
</dbReference>
<evidence type="ECO:0000313" key="14">
    <source>
        <dbReference type="Proteomes" id="UP000094527"/>
    </source>
</evidence>
<evidence type="ECO:0000256" key="3">
    <source>
        <dbReference type="ARBA" id="ARBA00021452"/>
    </source>
</evidence>
<dbReference type="Proteomes" id="UP000094527">
    <property type="component" value="Unassembled WGS sequence"/>
</dbReference>
<feature type="compositionally biased region" description="Low complexity" evidence="10">
    <location>
        <begin position="207"/>
        <end position="227"/>
    </location>
</feature>
<dbReference type="EMBL" id="LJIJ01000013">
    <property type="protein sequence ID" value="ODN05918.1"/>
    <property type="molecule type" value="Genomic_DNA"/>
</dbReference>
<sequence>MYNTMNGVNVADKLKLDPEVRELKFGSSFTSGGRNQQQGSFHSVRYDFKPASVDTSKMATLDVGPNGQVTISMPNVDGNGTTVFKGARKPYAKECVLIIDHETGEVVLEKLTHNIQVKRTREEGGCKKGGSSSLSMPVVPPPPAVEAKKPPHPSSFKMDPKITNNRERDDSKKPLLSVPSTSQMQHQQPNANKRGPNNSPKPPPPQQQQRQSPNNRPSPGHSVSPPLALSPPSPHPAPAYDSHRSNLSKQSQSQQNSILSLTNFEDLLSMAPPPPQAKAKVDKRYHRRHHHKRKSFRIFPQQCTSQRWLALLPQKVTMYLHYRNLLVGRTAVVVLVVTKMMIVATIWRMCLIRCRFQL</sequence>
<feature type="transmembrane region" description="Helical" evidence="11">
    <location>
        <begin position="326"/>
        <end position="347"/>
    </location>
</feature>